<feature type="transmembrane region" description="Helical" evidence="6">
    <location>
        <begin position="86"/>
        <end position="114"/>
    </location>
</feature>
<evidence type="ECO:0000256" key="1">
    <source>
        <dbReference type="ARBA" id="ARBA00004651"/>
    </source>
</evidence>
<feature type="transmembrane region" description="Helical" evidence="6">
    <location>
        <begin position="358"/>
        <end position="379"/>
    </location>
</feature>
<evidence type="ECO:0000256" key="6">
    <source>
        <dbReference type="SAM" id="Phobius"/>
    </source>
</evidence>
<reference evidence="7 8" key="1">
    <citation type="journal article" date="2015" name="Stand. Genomic Sci.">
        <title>High quality draft genome sequence of the moderately halophilic bacterium Pontibacillus yanchengensis Y32(T) and comparison among Pontibacillus genomes.</title>
        <authorList>
            <person name="Huang J."/>
            <person name="Qiao Z.X."/>
            <person name="Tang J.W."/>
            <person name="Wang G."/>
        </authorList>
    </citation>
    <scope>NUCLEOTIDE SEQUENCE [LARGE SCALE GENOMIC DNA]</scope>
    <source>
        <strain evidence="7 8">Y32</strain>
    </source>
</reference>
<comment type="caution">
    <text evidence="7">The sequence shown here is derived from an EMBL/GenBank/DDBJ whole genome shotgun (WGS) entry which is preliminary data.</text>
</comment>
<protein>
    <submittedName>
        <fullName evidence="7">Polysaccharide biosynthesis protein</fullName>
    </submittedName>
</protein>
<keyword evidence="2" id="KW-1003">Cell membrane</keyword>
<dbReference type="RefSeq" id="WP_036821786.1">
    <property type="nucleotide sequence ID" value="NZ_AVBF01000046.1"/>
</dbReference>
<feature type="transmembrane region" description="Helical" evidence="6">
    <location>
        <begin position="51"/>
        <end position="74"/>
    </location>
</feature>
<dbReference type="InterPro" id="IPR050833">
    <property type="entry name" value="Poly_Biosynth_Transport"/>
</dbReference>
<dbReference type="Proteomes" id="UP000030147">
    <property type="component" value="Unassembled WGS sequence"/>
</dbReference>
<name>A0A0A2TRI4_9BACI</name>
<dbReference type="InterPro" id="IPR024923">
    <property type="entry name" value="PG_synth_SpoVB"/>
</dbReference>
<dbReference type="PIRSF" id="PIRSF038958">
    <property type="entry name" value="PG_synth_SpoVB"/>
    <property type="match status" value="1"/>
</dbReference>
<dbReference type="PANTHER" id="PTHR30250">
    <property type="entry name" value="PST FAMILY PREDICTED COLANIC ACID TRANSPORTER"/>
    <property type="match status" value="1"/>
</dbReference>
<dbReference type="OrthoDB" id="9775950at2"/>
<gene>
    <name evidence="7" type="ORF">N782_16190</name>
</gene>
<dbReference type="STRING" id="1385514.N782_16190"/>
<feature type="transmembrane region" description="Helical" evidence="6">
    <location>
        <begin position="456"/>
        <end position="476"/>
    </location>
</feature>
<organism evidence="7 8">
    <name type="scientific">Pontibacillus yanchengensis Y32</name>
    <dbReference type="NCBI Taxonomy" id="1385514"/>
    <lineage>
        <taxon>Bacteria</taxon>
        <taxon>Bacillati</taxon>
        <taxon>Bacillota</taxon>
        <taxon>Bacilli</taxon>
        <taxon>Bacillales</taxon>
        <taxon>Bacillaceae</taxon>
        <taxon>Pontibacillus</taxon>
    </lineage>
</organism>
<dbReference type="GO" id="GO:0005886">
    <property type="term" value="C:plasma membrane"/>
    <property type="evidence" value="ECO:0007669"/>
    <property type="project" value="UniProtKB-SubCell"/>
</dbReference>
<feature type="transmembrane region" description="Helical" evidence="6">
    <location>
        <begin position="482"/>
        <end position="502"/>
    </location>
</feature>
<dbReference type="eggNOG" id="COG2244">
    <property type="taxonomic scope" value="Bacteria"/>
</dbReference>
<dbReference type="InterPro" id="IPR002797">
    <property type="entry name" value="Polysacc_synth"/>
</dbReference>
<feature type="transmembrane region" description="Helical" evidence="6">
    <location>
        <begin position="286"/>
        <end position="306"/>
    </location>
</feature>
<feature type="transmembrane region" description="Helical" evidence="6">
    <location>
        <begin position="391"/>
        <end position="411"/>
    </location>
</feature>
<dbReference type="CDD" id="cd13124">
    <property type="entry name" value="MATE_SpoVB_like"/>
    <property type="match status" value="1"/>
</dbReference>
<keyword evidence="4 6" id="KW-1133">Transmembrane helix</keyword>
<feature type="transmembrane region" description="Helical" evidence="6">
    <location>
        <begin position="327"/>
        <end position="346"/>
    </location>
</feature>
<keyword evidence="3 6" id="KW-0812">Transmembrane</keyword>
<evidence type="ECO:0000256" key="4">
    <source>
        <dbReference type="ARBA" id="ARBA00022989"/>
    </source>
</evidence>
<evidence type="ECO:0000256" key="2">
    <source>
        <dbReference type="ARBA" id="ARBA00022475"/>
    </source>
</evidence>
<feature type="transmembrane region" description="Helical" evidence="6">
    <location>
        <begin position="126"/>
        <end position="144"/>
    </location>
</feature>
<feature type="transmembrane region" description="Helical" evidence="6">
    <location>
        <begin position="156"/>
        <end position="178"/>
    </location>
</feature>
<accession>A0A0A2TRI4</accession>
<evidence type="ECO:0000313" key="8">
    <source>
        <dbReference type="Proteomes" id="UP000030147"/>
    </source>
</evidence>
<feature type="transmembrane region" description="Helical" evidence="6">
    <location>
        <begin position="230"/>
        <end position="254"/>
    </location>
</feature>
<keyword evidence="5 6" id="KW-0472">Membrane</keyword>
<dbReference type="EMBL" id="AVBF01000046">
    <property type="protein sequence ID" value="KGP71840.1"/>
    <property type="molecule type" value="Genomic_DNA"/>
</dbReference>
<sequence>MKRKASHHFFQGAILLTMAGLISKVLAAGYRIPLQNIAGDVGFYIYQQVYPIIGMAWMISIYGLPVAISTLVAEEKGKGHPLSVRFFFIPLLVILLLVGALLFGFLYVGAPYIAEVMGDTGLEMPIRVASIPFLLIPLTSLLRGTFQGMNDMTPTAYSQMVEQVVRVTIIIVATVYFVEQGYSLYHVGAGAAFGSIVGGIMAILLLSIYARKRYPSFTGETMEKLSYKRAIKTIVIVGLFLCVNYMMLLFIQMADAITMVPNLLQHSMDLGRAQQWKGIFDRGYPLIQLGTVIGSSLSLALVPSITKQRLHNKQEEVYKDASSAVKFSFLFSSAAAVGLILVLPGVNRLFFNSNDGTVSLQVLALVIFVGSMALTFSSLLQGLGSMKAPAFMVMFGFVIKLFLNELLIPLYGMLGSAVASVGAITIICIGNGLLLKKALSLSMSVVLPWRSTWIPLLGMTGVVVGVKWVYALLLPLQDRLDYLGYTFVTVGIGVGVYGFLLVRRNAFTNEELLELPLGQKMIQLIKRRP</sequence>
<evidence type="ECO:0000256" key="3">
    <source>
        <dbReference type="ARBA" id="ARBA00022692"/>
    </source>
</evidence>
<dbReference type="Pfam" id="PF01943">
    <property type="entry name" value="Polysacc_synt"/>
    <property type="match status" value="1"/>
</dbReference>
<dbReference type="PANTHER" id="PTHR30250:SF29">
    <property type="entry name" value="POLYSACCHARIDE BIOSYNTHESIS PROTEIN C-TERMINAL DOMAIN-CONTAINING PROTEIN"/>
    <property type="match status" value="1"/>
</dbReference>
<evidence type="ECO:0000256" key="5">
    <source>
        <dbReference type="ARBA" id="ARBA00023136"/>
    </source>
</evidence>
<dbReference type="AlphaFoldDB" id="A0A0A2TRI4"/>
<proteinExistence type="predicted"/>
<feature type="transmembrane region" description="Helical" evidence="6">
    <location>
        <begin position="184"/>
        <end position="209"/>
    </location>
</feature>
<keyword evidence="8" id="KW-1185">Reference proteome</keyword>
<feature type="transmembrane region" description="Helical" evidence="6">
    <location>
        <begin position="417"/>
        <end position="435"/>
    </location>
</feature>
<comment type="subcellular location">
    <subcellularLocation>
        <location evidence="1">Cell membrane</location>
        <topology evidence="1">Multi-pass membrane protein</topology>
    </subcellularLocation>
</comment>
<evidence type="ECO:0000313" key="7">
    <source>
        <dbReference type="EMBL" id="KGP71840.1"/>
    </source>
</evidence>